<proteinExistence type="predicted"/>
<feature type="transmembrane region" description="Helical" evidence="7">
    <location>
        <begin position="676"/>
        <end position="699"/>
    </location>
</feature>
<evidence type="ECO:0000256" key="4">
    <source>
        <dbReference type="ARBA" id="ARBA00023136"/>
    </source>
</evidence>
<evidence type="ECO:0000256" key="1">
    <source>
        <dbReference type="ARBA" id="ARBA00004141"/>
    </source>
</evidence>
<keyword evidence="4 7" id="KW-0472">Membrane</keyword>
<dbReference type="GeneID" id="109054867"/>
<dbReference type="Proteomes" id="UP001155660">
    <property type="component" value="Chromosome B4"/>
</dbReference>
<feature type="domain" description="PHTF1/2 N-terminal" evidence="8">
    <location>
        <begin position="4"/>
        <end position="157"/>
    </location>
</feature>
<dbReference type="AlphaFoldDB" id="A0A9Q9W606"/>
<protein>
    <submittedName>
        <fullName evidence="9">Protein PHTF2-like isoform X3</fullName>
    </submittedName>
</protein>
<dbReference type="InterPro" id="IPR039775">
    <property type="entry name" value="PHTF1/2"/>
</dbReference>
<gene>
    <name evidence="9" type="primary">LOC109054867</name>
</gene>
<evidence type="ECO:0000313" key="9">
    <source>
        <dbReference type="RefSeq" id="XP_042577441.1"/>
    </source>
</evidence>
<feature type="transmembrane region" description="Helical" evidence="7">
    <location>
        <begin position="129"/>
        <end position="148"/>
    </location>
</feature>
<evidence type="ECO:0000256" key="7">
    <source>
        <dbReference type="SAM" id="Phobius"/>
    </source>
</evidence>
<reference evidence="9" key="1">
    <citation type="submission" date="2025-08" db="UniProtKB">
        <authorList>
            <consortium name="RefSeq"/>
        </authorList>
    </citation>
    <scope>IDENTIFICATION</scope>
    <source>
        <tissue evidence="9">Muscle</tissue>
    </source>
</reference>
<dbReference type="InterPro" id="IPR021980">
    <property type="entry name" value="PHTF1/2_N"/>
</dbReference>
<name>A0A9Q9W606_CYPCA</name>
<comment type="subcellular location">
    <subcellularLocation>
        <location evidence="1">Membrane</location>
        <topology evidence="1">Multi-pass membrane protein</topology>
    </subcellularLocation>
</comment>
<dbReference type="GO" id="GO:0005783">
    <property type="term" value="C:endoplasmic reticulum"/>
    <property type="evidence" value="ECO:0007669"/>
    <property type="project" value="InterPro"/>
</dbReference>
<feature type="transmembrane region" description="Helical" evidence="7">
    <location>
        <begin position="102"/>
        <end position="122"/>
    </location>
</feature>
<dbReference type="RefSeq" id="XP_042577441.1">
    <property type="nucleotide sequence ID" value="XM_042721507.1"/>
</dbReference>
<dbReference type="GO" id="GO:0016020">
    <property type="term" value="C:membrane"/>
    <property type="evidence" value="ECO:0007669"/>
    <property type="project" value="UniProtKB-SubCell"/>
</dbReference>
<feature type="compositionally biased region" description="Basic residues" evidence="6">
    <location>
        <begin position="167"/>
        <end position="176"/>
    </location>
</feature>
<feature type="transmembrane region" description="Helical" evidence="7">
    <location>
        <begin position="591"/>
        <end position="609"/>
    </location>
</feature>
<evidence type="ECO:0000256" key="2">
    <source>
        <dbReference type="ARBA" id="ARBA00022692"/>
    </source>
</evidence>
<sequence length="708" mass="79928">MASKVRDAVLWYQKKIGAYDQQIWEKSVEQREIKFISGGLRNKPKKTGHVKPDLIDVDLVRGSAFAKAKPESPWTSLTRKGIVRVVFFPFFFRWWIQVTSRAIFYLLLSLYLLQVLAAALFFSISSPHGIPVTEVFGGIWLMLLLGTVHCQIVSTHTPKASGGGGSGKRRRSKKSKLSIDKSTETDNGYVSLDGRITSKSSEEGLQLHEPHCDLLRSETHWSLQHPRNQLILPPTGKCPSEAAAPRGVENMSGEASSEEDPENYSTLRRGVERKNSDCTLRNRKAHHYKKHYTAEETLKSNTSCSSRCSSSRTQDSESARHESETEDVLWEDFLHCAECRSSCSSETDADGSAICSASKKEFRDDPFHQGHVPWLHSSNPGLERVSAIVWEGNECKKADMSVLEISGMIMNRVNLYTPGIGYQIFGNLVSVTLGLTPFAFRLFQHKEPEQLASLSAGELVSVAFGSSADALVMAMVSVSFVVRVCLIWLFFFLLSVAERTYRQRLLFAKLFGHLTSARRARKSEVPHFRLKKVQNIKMWLSLRSYLKRRGPQRSVDVIVSSAFLLTLSVVFICCAQLLHVHETFLELHYNWELMIWCASLSLYLLRFVTLGSETSKKYSNTSILLTEQINLYLKMEKKPNKKEELTLVNNVLKLATKLLKELDAPFRLYGLTMNPLLYNITQVVILSAVSGVISDLLGFNLKLWKIKS</sequence>
<organism evidence="9">
    <name type="scientific">Cyprinus carpio</name>
    <name type="common">Common carp</name>
    <dbReference type="NCBI Taxonomy" id="7962"/>
    <lineage>
        <taxon>Eukaryota</taxon>
        <taxon>Metazoa</taxon>
        <taxon>Chordata</taxon>
        <taxon>Craniata</taxon>
        <taxon>Vertebrata</taxon>
        <taxon>Euteleostomi</taxon>
        <taxon>Actinopterygii</taxon>
        <taxon>Neopterygii</taxon>
        <taxon>Teleostei</taxon>
        <taxon>Ostariophysi</taxon>
        <taxon>Cypriniformes</taxon>
        <taxon>Cyprinidae</taxon>
        <taxon>Cyprininae</taxon>
        <taxon>Cyprinus</taxon>
    </lineage>
</organism>
<evidence type="ECO:0000256" key="5">
    <source>
        <dbReference type="ARBA" id="ARBA00023180"/>
    </source>
</evidence>
<dbReference type="PANTHER" id="PTHR12680:SF2">
    <property type="entry name" value="PROTEIN PHTF2"/>
    <property type="match status" value="1"/>
</dbReference>
<evidence type="ECO:0000259" key="8">
    <source>
        <dbReference type="Pfam" id="PF12129"/>
    </source>
</evidence>
<feature type="region of interest" description="Disordered" evidence="6">
    <location>
        <begin position="242"/>
        <end position="267"/>
    </location>
</feature>
<feature type="region of interest" description="Disordered" evidence="6">
    <location>
        <begin position="302"/>
        <end position="324"/>
    </location>
</feature>
<feature type="compositionally biased region" description="Low complexity" evidence="6">
    <location>
        <begin position="302"/>
        <end position="313"/>
    </location>
</feature>
<keyword evidence="3 7" id="KW-1133">Transmembrane helix</keyword>
<feature type="transmembrane region" description="Helical" evidence="7">
    <location>
        <begin position="470"/>
        <end position="494"/>
    </location>
</feature>
<evidence type="ECO:0000256" key="3">
    <source>
        <dbReference type="ARBA" id="ARBA00022989"/>
    </source>
</evidence>
<keyword evidence="5" id="KW-0325">Glycoprotein</keyword>
<dbReference type="PANTHER" id="PTHR12680">
    <property type="entry name" value="PUTATIVE HOMEODOMAIN TRANSCRIPTION FACTOR PHTF"/>
    <property type="match status" value="1"/>
</dbReference>
<feature type="region of interest" description="Disordered" evidence="6">
    <location>
        <begin position="156"/>
        <end position="194"/>
    </location>
</feature>
<feature type="compositionally biased region" description="Basic and acidic residues" evidence="6">
    <location>
        <begin position="314"/>
        <end position="323"/>
    </location>
</feature>
<dbReference type="Pfam" id="PF12129">
    <property type="entry name" value="PHTF1-2_N"/>
    <property type="match status" value="1"/>
</dbReference>
<accession>A0A9Q9W606</accession>
<keyword evidence="2 7" id="KW-0812">Transmembrane</keyword>
<feature type="transmembrane region" description="Helical" evidence="7">
    <location>
        <begin position="557"/>
        <end position="579"/>
    </location>
</feature>
<evidence type="ECO:0000256" key="6">
    <source>
        <dbReference type="SAM" id="MobiDB-lite"/>
    </source>
</evidence>